<evidence type="ECO:0000259" key="9">
    <source>
        <dbReference type="Pfam" id="PF02224"/>
    </source>
</evidence>
<protein>
    <recommendedName>
        <fullName evidence="8">Cytidylate kinase</fullName>
        <shortName evidence="8">CK</shortName>
        <ecNumber evidence="8">2.7.4.25</ecNumber>
    </recommendedName>
    <alternativeName>
        <fullName evidence="8">Cytidine monophosphate kinase</fullName>
        <shortName evidence="8">CMP kinase</shortName>
    </alternativeName>
</protein>
<keyword evidence="2 8" id="KW-0808">Transferase</keyword>
<feature type="domain" description="Cytidylate kinase" evidence="9">
    <location>
        <begin position="6"/>
        <end position="215"/>
    </location>
</feature>
<evidence type="ECO:0000256" key="5">
    <source>
        <dbReference type="ARBA" id="ARBA00022840"/>
    </source>
</evidence>
<dbReference type="InterPro" id="IPR003136">
    <property type="entry name" value="Cytidylate_kin"/>
</dbReference>
<dbReference type="InterPro" id="IPR027417">
    <property type="entry name" value="P-loop_NTPase"/>
</dbReference>
<dbReference type="EC" id="2.7.4.25" evidence="8"/>
<dbReference type="GO" id="GO:0016301">
    <property type="term" value="F:kinase activity"/>
    <property type="evidence" value="ECO:0007669"/>
    <property type="project" value="UniProtKB-KW"/>
</dbReference>
<sequence length="220" mass="25022">MNNMQIAIDGPAGAGKSTISKLLADRLNINYINTGAMYRALTLKCLRNNIDINDEKAVADLCKITDIDFRNNIIYLDGENVGHLITSKEVNQNVSNVAKIVDVRLSMVEKQRFISEDKSVILDGRDVGTYIFPNTKYKFYLNASPEERGKRRFLELKYKGENVDLYQITNDIIKRDLIDSSRDFAPLVKAEDAIEIDSSFMTIEEVVDCLEEKIKELMVK</sequence>
<comment type="subcellular location">
    <subcellularLocation>
        <location evidence="8">Cytoplasm</location>
    </subcellularLocation>
</comment>
<name>A0ABY7JU76_9FIRM</name>
<dbReference type="Pfam" id="PF02224">
    <property type="entry name" value="Cytidylate_kin"/>
    <property type="match status" value="1"/>
</dbReference>
<proteinExistence type="inferred from homology"/>
<accession>A0ABY7JU76</accession>
<feature type="binding site" evidence="8">
    <location>
        <begin position="10"/>
        <end position="18"/>
    </location>
    <ligand>
        <name>ATP</name>
        <dbReference type="ChEBI" id="CHEBI:30616"/>
    </ligand>
</feature>
<keyword evidence="11" id="KW-1185">Reference proteome</keyword>
<dbReference type="NCBIfam" id="TIGR00017">
    <property type="entry name" value="cmk"/>
    <property type="match status" value="1"/>
</dbReference>
<keyword evidence="3 8" id="KW-0547">Nucleotide-binding</keyword>
<evidence type="ECO:0000256" key="4">
    <source>
        <dbReference type="ARBA" id="ARBA00022777"/>
    </source>
</evidence>
<organism evidence="10 11">
    <name type="scientific">Peptostreptococcus equinus</name>
    <dbReference type="NCBI Taxonomy" id="3003601"/>
    <lineage>
        <taxon>Bacteria</taxon>
        <taxon>Bacillati</taxon>
        <taxon>Bacillota</taxon>
        <taxon>Clostridia</taxon>
        <taxon>Peptostreptococcales</taxon>
        <taxon>Peptostreptococcaceae</taxon>
        <taxon>Peptostreptococcus</taxon>
    </lineage>
</organism>
<dbReference type="SUPFAM" id="SSF52540">
    <property type="entry name" value="P-loop containing nucleoside triphosphate hydrolases"/>
    <property type="match status" value="1"/>
</dbReference>
<evidence type="ECO:0000256" key="6">
    <source>
        <dbReference type="ARBA" id="ARBA00047615"/>
    </source>
</evidence>
<evidence type="ECO:0000256" key="3">
    <source>
        <dbReference type="ARBA" id="ARBA00022741"/>
    </source>
</evidence>
<dbReference type="HAMAP" id="MF_00238">
    <property type="entry name" value="Cytidyl_kinase_type1"/>
    <property type="match status" value="1"/>
</dbReference>
<dbReference type="RefSeq" id="WP_269312391.1">
    <property type="nucleotide sequence ID" value="NZ_CP114052.1"/>
</dbReference>
<keyword evidence="8" id="KW-0963">Cytoplasm</keyword>
<keyword evidence="5 8" id="KW-0067">ATP-binding</keyword>
<dbReference type="Proteomes" id="UP001164187">
    <property type="component" value="Chromosome"/>
</dbReference>
<evidence type="ECO:0000256" key="2">
    <source>
        <dbReference type="ARBA" id="ARBA00022679"/>
    </source>
</evidence>
<evidence type="ECO:0000256" key="8">
    <source>
        <dbReference type="HAMAP-Rule" id="MF_00238"/>
    </source>
</evidence>
<gene>
    <name evidence="8 10" type="primary">cmk</name>
    <name evidence="10" type="ORF">O0R46_04485</name>
</gene>
<dbReference type="EMBL" id="CP114052">
    <property type="protein sequence ID" value="WAW15713.1"/>
    <property type="molecule type" value="Genomic_DNA"/>
</dbReference>
<dbReference type="InterPro" id="IPR011994">
    <property type="entry name" value="Cytidylate_kinase_dom"/>
</dbReference>
<evidence type="ECO:0000256" key="1">
    <source>
        <dbReference type="ARBA" id="ARBA00009427"/>
    </source>
</evidence>
<comment type="catalytic activity">
    <reaction evidence="7 8">
        <text>CMP + ATP = CDP + ADP</text>
        <dbReference type="Rhea" id="RHEA:11600"/>
        <dbReference type="ChEBI" id="CHEBI:30616"/>
        <dbReference type="ChEBI" id="CHEBI:58069"/>
        <dbReference type="ChEBI" id="CHEBI:60377"/>
        <dbReference type="ChEBI" id="CHEBI:456216"/>
        <dbReference type="EC" id="2.7.4.25"/>
    </reaction>
</comment>
<evidence type="ECO:0000313" key="10">
    <source>
        <dbReference type="EMBL" id="WAW15713.1"/>
    </source>
</evidence>
<comment type="similarity">
    <text evidence="1 8">Belongs to the cytidylate kinase family. Type 1 subfamily.</text>
</comment>
<comment type="catalytic activity">
    <reaction evidence="6 8">
        <text>dCMP + ATP = dCDP + ADP</text>
        <dbReference type="Rhea" id="RHEA:25094"/>
        <dbReference type="ChEBI" id="CHEBI:30616"/>
        <dbReference type="ChEBI" id="CHEBI:57566"/>
        <dbReference type="ChEBI" id="CHEBI:58593"/>
        <dbReference type="ChEBI" id="CHEBI:456216"/>
        <dbReference type="EC" id="2.7.4.25"/>
    </reaction>
</comment>
<dbReference type="Gene3D" id="3.40.50.300">
    <property type="entry name" value="P-loop containing nucleotide triphosphate hydrolases"/>
    <property type="match status" value="1"/>
</dbReference>
<evidence type="ECO:0000313" key="11">
    <source>
        <dbReference type="Proteomes" id="UP001164187"/>
    </source>
</evidence>
<keyword evidence="4 8" id="KW-0418">Kinase</keyword>
<reference evidence="10" key="1">
    <citation type="submission" date="2022-12" db="EMBL/GenBank/DDBJ databases">
        <title>Peptostreptococcus.</title>
        <authorList>
            <person name="Lee S.H."/>
        </authorList>
    </citation>
    <scope>NUCLEOTIDE SEQUENCE</scope>
    <source>
        <strain evidence="10">CBA3647</strain>
    </source>
</reference>
<dbReference type="CDD" id="cd02020">
    <property type="entry name" value="CMPK"/>
    <property type="match status" value="1"/>
</dbReference>
<evidence type="ECO:0000256" key="7">
    <source>
        <dbReference type="ARBA" id="ARBA00048478"/>
    </source>
</evidence>